<dbReference type="RefSeq" id="XP_041199859.1">
    <property type="nucleotide sequence ID" value="XM_041333956.1"/>
</dbReference>
<dbReference type="AlphaFoldDB" id="A0A9P7EP96"/>
<gene>
    <name evidence="1" type="ORF">BJ212DRAFT_1309866</name>
</gene>
<dbReference type="EMBL" id="JABBWG010000001">
    <property type="protein sequence ID" value="KAG1827012.1"/>
    <property type="molecule type" value="Genomic_DNA"/>
</dbReference>
<protein>
    <submittedName>
        <fullName evidence="1">Uncharacterized protein</fullName>
    </submittedName>
</protein>
<reference evidence="1" key="1">
    <citation type="journal article" date="2020" name="New Phytol.">
        <title>Comparative genomics reveals dynamic genome evolution in host specialist ectomycorrhizal fungi.</title>
        <authorList>
            <person name="Lofgren L.A."/>
            <person name="Nguyen N.H."/>
            <person name="Vilgalys R."/>
            <person name="Ruytinx J."/>
            <person name="Liao H.L."/>
            <person name="Branco S."/>
            <person name="Kuo A."/>
            <person name="LaButti K."/>
            <person name="Lipzen A."/>
            <person name="Andreopoulos W."/>
            <person name="Pangilinan J."/>
            <person name="Riley R."/>
            <person name="Hundley H."/>
            <person name="Na H."/>
            <person name="Barry K."/>
            <person name="Grigoriev I.V."/>
            <person name="Stajich J.E."/>
            <person name="Kennedy P.G."/>
        </authorList>
    </citation>
    <scope>NUCLEOTIDE SEQUENCE</scope>
    <source>
        <strain evidence="1">MN1</strain>
    </source>
</reference>
<dbReference type="GeneID" id="64627973"/>
<sequence length="78" mass="8660">MMMINQTTSTTLSIILCSYTRSLNCLDRVDLSVTTSLSAVSLSVMSQNRVKASRTDFWTLPSFVLRLGVILQNSLTMP</sequence>
<evidence type="ECO:0000313" key="1">
    <source>
        <dbReference type="EMBL" id="KAG1827012.1"/>
    </source>
</evidence>
<comment type="caution">
    <text evidence="1">The sequence shown here is derived from an EMBL/GenBank/DDBJ whole genome shotgun (WGS) entry which is preliminary data.</text>
</comment>
<name>A0A9P7EP96_9AGAM</name>
<keyword evidence="2" id="KW-1185">Reference proteome</keyword>
<dbReference type="Proteomes" id="UP000807769">
    <property type="component" value="Unassembled WGS sequence"/>
</dbReference>
<evidence type="ECO:0000313" key="2">
    <source>
        <dbReference type="Proteomes" id="UP000807769"/>
    </source>
</evidence>
<accession>A0A9P7EP96</accession>
<proteinExistence type="predicted"/>
<organism evidence="1 2">
    <name type="scientific">Suillus subaureus</name>
    <dbReference type="NCBI Taxonomy" id="48587"/>
    <lineage>
        <taxon>Eukaryota</taxon>
        <taxon>Fungi</taxon>
        <taxon>Dikarya</taxon>
        <taxon>Basidiomycota</taxon>
        <taxon>Agaricomycotina</taxon>
        <taxon>Agaricomycetes</taxon>
        <taxon>Agaricomycetidae</taxon>
        <taxon>Boletales</taxon>
        <taxon>Suillineae</taxon>
        <taxon>Suillaceae</taxon>
        <taxon>Suillus</taxon>
    </lineage>
</organism>